<dbReference type="HOGENOM" id="CLU_1102345_0_0_7"/>
<dbReference type="RefSeq" id="WP_011415921.1">
    <property type="nucleotide sequence ID" value="NC_007759.1"/>
</dbReference>
<dbReference type="OrthoDB" id="9179180at2"/>
<reference evidence="1 2" key="1">
    <citation type="journal article" date="2007" name="Proc. Natl. Acad. Sci. U.S.A.">
        <title>The genome of Syntrophus aciditrophicus: life at the thermodynamic limit of microbial growth.</title>
        <authorList>
            <person name="McInerney M.J."/>
            <person name="Rohlin L."/>
            <person name="Mouttaki H."/>
            <person name="Kim U."/>
            <person name="Krupp R.S."/>
            <person name="Rios-Hernandez L."/>
            <person name="Sieber J."/>
            <person name="Struchtemeyer C.G."/>
            <person name="Bhattacharyya A."/>
            <person name="Campbell J.W."/>
            <person name="Gunsalus R.P."/>
        </authorList>
    </citation>
    <scope>NUCLEOTIDE SEQUENCE [LARGE SCALE GENOMIC DNA]</scope>
    <source>
        <strain evidence="1 2">SB</strain>
    </source>
</reference>
<dbReference type="AlphaFoldDB" id="Q2LQH7"/>
<accession>Q2LQH7</accession>
<dbReference type="Proteomes" id="UP000001933">
    <property type="component" value="Chromosome"/>
</dbReference>
<evidence type="ECO:0000313" key="2">
    <source>
        <dbReference type="Proteomes" id="UP000001933"/>
    </source>
</evidence>
<keyword evidence="2" id="KW-1185">Reference proteome</keyword>
<dbReference type="EMBL" id="CP000252">
    <property type="protein sequence ID" value="ABC75886.1"/>
    <property type="molecule type" value="Genomic_DNA"/>
</dbReference>
<name>Q2LQH7_SYNAS</name>
<evidence type="ECO:0000313" key="1">
    <source>
        <dbReference type="EMBL" id="ABC75886.1"/>
    </source>
</evidence>
<dbReference type="KEGG" id="sat:SYN_02045"/>
<organism evidence="1 2">
    <name type="scientific">Syntrophus aciditrophicus (strain SB)</name>
    <dbReference type="NCBI Taxonomy" id="56780"/>
    <lineage>
        <taxon>Bacteria</taxon>
        <taxon>Pseudomonadati</taxon>
        <taxon>Thermodesulfobacteriota</taxon>
        <taxon>Syntrophia</taxon>
        <taxon>Syntrophales</taxon>
        <taxon>Syntrophaceae</taxon>
        <taxon>Syntrophus</taxon>
    </lineage>
</organism>
<sequence>MMKWAFQIERTTLDQRNLLDLLDRIGYQQADVPGLDLVFCSKTLEACVTAGEVWEEAKRIRDLISEVTEIDPEFTLGPVIDLSSGEPKRHHFLEVKSGIIVTTGVDAILTVSPPDNLSAEQLIEYNRRRTEQEYKAKLEVQLSKLEPAFREPRAVKVQQLLKRDSHNGESLYKIYELLEGHPSHRKEFHERFGISKVEFQRFSDAVHNPVVSGELARHAYEDKPKTDNPMTFAEAKSFVLGIAKHWLASLRT</sequence>
<dbReference type="STRING" id="56780.SYN_02045"/>
<gene>
    <name evidence="1" type="ORF">SYN_02045</name>
</gene>
<protein>
    <submittedName>
        <fullName evidence="1">Hypothetical cytosolic protein</fullName>
    </submittedName>
</protein>
<proteinExistence type="predicted"/>
<dbReference type="InParanoid" id="Q2LQH7"/>